<dbReference type="Proteomes" id="UP001161247">
    <property type="component" value="Chromosome 7"/>
</dbReference>
<accession>A0AAV1DZW5</accession>
<proteinExistence type="predicted"/>
<protein>
    <submittedName>
        <fullName evidence="1">OLC1v1013080C1</fullName>
    </submittedName>
</protein>
<keyword evidence="2" id="KW-1185">Reference proteome</keyword>
<evidence type="ECO:0000313" key="2">
    <source>
        <dbReference type="Proteomes" id="UP001161247"/>
    </source>
</evidence>
<organism evidence="1 2">
    <name type="scientific">Oldenlandia corymbosa var. corymbosa</name>
    <dbReference type="NCBI Taxonomy" id="529605"/>
    <lineage>
        <taxon>Eukaryota</taxon>
        <taxon>Viridiplantae</taxon>
        <taxon>Streptophyta</taxon>
        <taxon>Embryophyta</taxon>
        <taxon>Tracheophyta</taxon>
        <taxon>Spermatophyta</taxon>
        <taxon>Magnoliopsida</taxon>
        <taxon>eudicotyledons</taxon>
        <taxon>Gunneridae</taxon>
        <taxon>Pentapetalae</taxon>
        <taxon>asterids</taxon>
        <taxon>lamiids</taxon>
        <taxon>Gentianales</taxon>
        <taxon>Rubiaceae</taxon>
        <taxon>Rubioideae</taxon>
        <taxon>Spermacoceae</taxon>
        <taxon>Hedyotis-Oldenlandia complex</taxon>
        <taxon>Oldenlandia</taxon>
    </lineage>
</organism>
<sequence>MLLSEVLLSKLQLRRVRSPVELGIRCRNGQPQPLHLQIWESYLHPSSWVLWCGGGVSLTGRNRVPAEADQSGIRESSDWTRGGFSRIWCGLSDVASDLMRWRMWYVGSGGGSGGSGGSGGGD</sequence>
<evidence type="ECO:0000313" key="1">
    <source>
        <dbReference type="EMBL" id="CAI9112612.1"/>
    </source>
</evidence>
<name>A0AAV1DZW5_OLDCO</name>
<dbReference type="EMBL" id="OX459124">
    <property type="protein sequence ID" value="CAI9112612.1"/>
    <property type="molecule type" value="Genomic_DNA"/>
</dbReference>
<dbReference type="AlphaFoldDB" id="A0AAV1DZW5"/>
<reference evidence="1" key="1">
    <citation type="submission" date="2023-03" db="EMBL/GenBank/DDBJ databases">
        <authorList>
            <person name="Julca I."/>
        </authorList>
    </citation>
    <scope>NUCLEOTIDE SEQUENCE</scope>
</reference>
<gene>
    <name evidence="1" type="ORF">OLC1_LOCUS19773</name>
</gene>